<dbReference type="InterPro" id="IPR031310">
    <property type="entry name" value="Ribosomal_uL5_N"/>
</dbReference>
<proteinExistence type="inferred from homology"/>
<dbReference type="InterPro" id="IPR020929">
    <property type="entry name" value="Ribosomal_uL5_CS"/>
</dbReference>
<keyword evidence="6 8" id="KW-0687">Ribonucleoprotein</keyword>
<evidence type="ECO:0000313" key="12">
    <source>
        <dbReference type="EMBL" id="SNS92595.1"/>
    </source>
</evidence>
<keyword evidence="13" id="KW-1185">Reference proteome</keyword>
<dbReference type="PIRSF" id="PIRSF002161">
    <property type="entry name" value="Ribosomal_L5"/>
    <property type="match status" value="1"/>
</dbReference>
<keyword evidence="4 8" id="KW-0694">RNA-binding</keyword>
<evidence type="ECO:0000256" key="4">
    <source>
        <dbReference type="ARBA" id="ARBA00022884"/>
    </source>
</evidence>
<dbReference type="HAMAP" id="MF_01333_B">
    <property type="entry name" value="Ribosomal_uL5_B"/>
    <property type="match status" value="1"/>
</dbReference>
<dbReference type="Pfam" id="PF00281">
    <property type="entry name" value="Ribosomal_L5"/>
    <property type="match status" value="1"/>
</dbReference>
<organism evidence="12 13">
    <name type="scientific">Tropicimonas sediminicola</name>
    <dbReference type="NCBI Taxonomy" id="1031541"/>
    <lineage>
        <taxon>Bacteria</taxon>
        <taxon>Pseudomonadati</taxon>
        <taxon>Pseudomonadota</taxon>
        <taxon>Alphaproteobacteria</taxon>
        <taxon>Rhodobacterales</taxon>
        <taxon>Roseobacteraceae</taxon>
        <taxon>Tropicimonas</taxon>
    </lineage>
</organism>
<dbReference type="Gene3D" id="3.30.1440.10">
    <property type="match status" value="1"/>
</dbReference>
<protein>
    <recommendedName>
        <fullName evidence="7 8">Large ribosomal subunit protein uL5</fullName>
    </recommendedName>
</protein>
<dbReference type="GO" id="GO:0019843">
    <property type="term" value="F:rRNA binding"/>
    <property type="evidence" value="ECO:0007669"/>
    <property type="project" value="UniProtKB-UniRule"/>
</dbReference>
<dbReference type="GO" id="GO:1990904">
    <property type="term" value="C:ribonucleoprotein complex"/>
    <property type="evidence" value="ECO:0007669"/>
    <property type="project" value="UniProtKB-KW"/>
</dbReference>
<evidence type="ECO:0000259" key="11">
    <source>
        <dbReference type="Pfam" id="PF00673"/>
    </source>
</evidence>
<evidence type="ECO:0000256" key="3">
    <source>
        <dbReference type="ARBA" id="ARBA00022730"/>
    </source>
</evidence>
<keyword evidence="3 8" id="KW-0699">rRNA-binding</keyword>
<gene>
    <name evidence="8" type="primary">rplE</name>
    <name evidence="12" type="ORF">SAMN05421757_104379</name>
</gene>
<dbReference type="Proteomes" id="UP000198426">
    <property type="component" value="Unassembled WGS sequence"/>
</dbReference>
<comment type="function">
    <text evidence="8">This is 1 of the proteins that bind and probably mediate the attachment of the 5S RNA into the large ribosomal subunit, where it forms part of the central protuberance. In the 70S ribosome it contacts protein S13 of the 30S subunit (bridge B1b), connecting the 2 subunits; this bridge is implicated in subunit movement. Contacts the P site tRNA; the 5S rRNA and some of its associated proteins might help stabilize positioning of ribosome-bound tRNAs.</text>
</comment>
<dbReference type="GO" id="GO:0000049">
    <property type="term" value="F:tRNA binding"/>
    <property type="evidence" value="ECO:0007669"/>
    <property type="project" value="UniProtKB-UniRule"/>
</dbReference>
<evidence type="ECO:0000256" key="2">
    <source>
        <dbReference type="ARBA" id="ARBA00022555"/>
    </source>
</evidence>
<keyword evidence="5 8" id="KW-0689">Ribosomal protein</keyword>
<dbReference type="SUPFAM" id="SSF55282">
    <property type="entry name" value="RL5-like"/>
    <property type="match status" value="1"/>
</dbReference>
<comment type="subunit">
    <text evidence="8">Part of the 50S ribosomal subunit; part of the 5S rRNA/L5/L18/L25 subcomplex. Contacts the 5S rRNA and the P site tRNA. Forms a bridge to the 30S subunit in the 70S ribosome.</text>
</comment>
<evidence type="ECO:0000256" key="5">
    <source>
        <dbReference type="ARBA" id="ARBA00022980"/>
    </source>
</evidence>
<dbReference type="OrthoDB" id="9806626at2"/>
<evidence type="ECO:0000256" key="6">
    <source>
        <dbReference type="ARBA" id="ARBA00023274"/>
    </source>
</evidence>
<evidence type="ECO:0000256" key="9">
    <source>
        <dbReference type="RuleBase" id="RU003930"/>
    </source>
</evidence>
<dbReference type="PROSITE" id="PS00358">
    <property type="entry name" value="RIBOSOMAL_L5"/>
    <property type="match status" value="1"/>
</dbReference>
<dbReference type="PANTHER" id="PTHR11994">
    <property type="entry name" value="60S RIBOSOMAL PROTEIN L11-RELATED"/>
    <property type="match status" value="1"/>
</dbReference>
<dbReference type="InterPro" id="IPR031309">
    <property type="entry name" value="Ribosomal_uL5_C"/>
</dbReference>
<evidence type="ECO:0000256" key="7">
    <source>
        <dbReference type="ARBA" id="ARBA00035245"/>
    </source>
</evidence>
<dbReference type="EMBL" id="FZOY01000004">
    <property type="protein sequence ID" value="SNS92595.1"/>
    <property type="molecule type" value="Genomic_DNA"/>
</dbReference>
<dbReference type="InterPro" id="IPR002132">
    <property type="entry name" value="Ribosomal_uL5"/>
</dbReference>
<dbReference type="GO" id="GO:0006412">
    <property type="term" value="P:translation"/>
    <property type="evidence" value="ECO:0007669"/>
    <property type="project" value="UniProtKB-UniRule"/>
</dbReference>
<feature type="domain" description="Large ribosomal subunit protein uL5 C-terminal" evidence="11">
    <location>
        <begin position="92"/>
        <end position="185"/>
    </location>
</feature>
<dbReference type="InterPro" id="IPR022803">
    <property type="entry name" value="Ribosomal_uL5_dom_sf"/>
</dbReference>
<evidence type="ECO:0000259" key="10">
    <source>
        <dbReference type="Pfam" id="PF00281"/>
    </source>
</evidence>
<name>A0A239IGA0_9RHOB</name>
<dbReference type="AlphaFoldDB" id="A0A239IGA0"/>
<accession>A0A239IGA0</accession>
<dbReference type="GO" id="GO:0003735">
    <property type="term" value="F:structural constituent of ribosome"/>
    <property type="evidence" value="ECO:0007669"/>
    <property type="project" value="InterPro"/>
</dbReference>
<dbReference type="RefSeq" id="WP_089233454.1">
    <property type="nucleotide sequence ID" value="NZ_FZOY01000004.1"/>
</dbReference>
<evidence type="ECO:0000256" key="1">
    <source>
        <dbReference type="ARBA" id="ARBA00008553"/>
    </source>
</evidence>
<feature type="domain" description="Large ribosomal subunit protein uL5 N-terminal" evidence="10">
    <location>
        <begin position="31"/>
        <end position="88"/>
    </location>
</feature>
<sequence>MLDTADYTPRLKSHYRDVIRAALKEEFAYKNDMQIPRLEKVVLNIGAGTEAVKDSKKAKSAADDLTAIAGQQAVVTKAKKSIATFRVREGMPLGAKVTLRGDRMYEFLDRLITIALPRVRDFRGVSGKSFDGRGNYAMGLKEHIVFPEIDFDKVDEAWGLDIVICTTAPTDAEAKALLKHFNMPFNS</sequence>
<comment type="similarity">
    <text evidence="1 8 9">Belongs to the universal ribosomal protein uL5 family.</text>
</comment>
<evidence type="ECO:0000313" key="13">
    <source>
        <dbReference type="Proteomes" id="UP000198426"/>
    </source>
</evidence>
<evidence type="ECO:0000256" key="8">
    <source>
        <dbReference type="HAMAP-Rule" id="MF_01333"/>
    </source>
</evidence>
<dbReference type="NCBIfam" id="NF000585">
    <property type="entry name" value="PRK00010.1"/>
    <property type="match status" value="1"/>
</dbReference>
<reference evidence="12 13" key="1">
    <citation type="submission" date="2017-06" db="EMBL/GenBank/DDBJ databases">
        <authorList>
            <person name="Kim H.J."/>
            <person name="Triplett B.A."/>
        </authorList>
    </citation>
    <scope>NUCLEOTIDE SEQUENCE [LARGE SCALE GENOMIC DNA]</scope>
    <source>
        <strain evidence="12 13">DSM 29339</strain>
    </source>
</reference>
<dbReference type="GO" id="GO:0005840">
    <property type="term" value="C:ribosome"/>
    <property type="evidence" value="ECO:0007669"/>
    <property type="project" value="UniProtKB-KW"/>
</dbReference>
<keyword evidence="2 8" id="KW-0820">tRNA-binding</keyword>
<dbReference type="Pfam" id="PF00673">
    <property type="entry name" value="Ribosomal_L5_C"/>
    <property type="match status" value="1"/>
</dbReference>
<dbReference type="FunFam" id="3.30.1440.10:FF:000001">
    <property type="entry name" value="50S ribosomal protein L5"/>
    <property type="match status" value="1"/>
</dbReference>
<dbReference type="InterPro" id="IPR020930">
    <property type="entry name" value="Ribosomal_uL5_bac-type"/>
</dbReference>